<dbReference type="SUPFAM" id="SSF141523">
    <property type="entry name" value="L,D-transpeptidase catalytic domain-like"/>
    <property type="match status" value="1"/>
</dbReference>
<dbReference type="Proteomes" id="UP001500620">
    <property type="component" value="Unassembled WGS sequence"/>
</dbReference>
<evidence type="ECO:0000256" key="7">
    <source>
        <dbReference type="PROSITE-ProRule" id="PRU01373"/>
    </source>
</evidence>
<evidence type="ECO:0000256" key="9">
    <source>
        <dbReference type="SAM" id="SignalP"/>
    </source>
</evidence>
<dbReference type="Gene3D" id="2.40.440.10">
    <property type="entry name" value="L,D-transpeptidase catalytic domain-like"/>
    <property type="match status" value="1"/>
</dbReference>
<dbReference type="Pfam" id="PF17964">
    <property type="entry name" value="Big_10"/>
    <property type="match status" value="1"/>
</dbReference>
<evidence type="ECO:0000256" key="3">
    <source>
        <dbReference type="ARBA" id="ARBA00022960"/>
    </source>
</evidence>
<keyword evidence="2" id="KW-0808">Transferase</keyword>
<dbReference type="PROSITE" id="PS52029">
    <property type="entry name" value="LD_TPASE"/>
    <property type="match status" value="1"/>
</dbReference>
<organism evidence="11 12">
    <name type="scientific">Dactylosporangium darangshiense</name>
    <dbReference type="NCBI Taxonomy" id="579108"/>
    <lineage>
        <taxon>Bacteria</taxon>
        <taxon>Bacillati</taxon>
        <taxon>Actinomycetota</taxon>
        <taxon>Actinomycetes</taxon>
        <taxon>Micromonosporales</taxon>
        <taxon>Micromonosporaceae</taxon>
        <taxon>Dactylosporangium</taxon>
    </lineage>
</organism>
<dbReference type="InterPro" id="IPR038063">
    <property type="entry name" value="Transpep_catalytic_dom"/>
</dbReference>
<keyword evidence="4 7" id="KW-0573">Peptidoglycan synthesis</keyword>
<keyword evidence="6 7" id="KW-0961">Cell wall biogenesis/degradation</keyword>
<evidence type="ECO:0000256" key="6">
    <source>
        <dbReference type="ARBA" id="ARBA00023316"/>
    </source>
</evidence>
<comment type="caution">
    <text evidence="11">The sequence shown here is derived from an EMBL/GenBank/DDBJ whole genome shotgun (WGS) entry which is preliminary data.</text>
</comment>
<dbReference type="CDD" id="cd13432">
    <property type="entry name" value="LDT_IgD_like_2"/>
    <property type="match status" value="1"/>
</dbReference>
<accession>A0ABP8D3D5</accession>
<dbReference type="InterPro" id="IPR041280">
    <property type="entry name" value="Big_10"/>
</dbReference>
<evidence type="ECO:0000256" key="4">
    <source>
        <dbReference type="ARBA" id="ARBA00022984"/>
    </source>
</evidence>
<sequence>MDMGVSARALATIAALTGVVVLAAGCNGSDEVKSKWNGSDGGAGGPSASASADLPKAAFAAPADGAGNVSTATELSLQGGPGANAQVTLTDASGATVAGALRADGTSWVPSTQLKYGTQYTASVTSAGDQAGKKITFTTMAKPGKTVNVSTAISDNKTYGVGMPIVVRFGSSVPQELRAAVEKRLLVTSDPPQVGTWYWFNGGEVHYRPKEYWQAGTKINVRLAVGGLQLTKTGWGTKDVTSTFSIGDKIVMTTDDKTHQMTVEQNGQVIKTIPVSLGKAKTPSSSGNMVVMDKNQSELFVGTDPSDPYRETVYWTQRMTSGGEYIHSAPWSVDSQGKRNVSHGCTNVSETNAKYLYNLTKIGDVVIVKNTTRKLAWGNGWTDWDKSWDEYVKGSALPKPADTASPSTSASAAASTSASASAPAA</sequence>
<feature type="chain" id="PRO_5045668582" evidence="9">
    <location>
        <begin position="24"/>
        <end position="425"/>
    </location>
</feature>
<feature type="region of interest" description="Disordered" evidence="8">
    <location>
        <begin position="395"/>
        <end position="425"/>
    </location>
</feature>
<keyword evidence="12" id="KW-1185">Reference proteome</keyword>
<dbReference type="InterPro" id="IPR005490">
    <property type="entry name" value="LD_TPept_cat_dom"/>
</dbReference>
<feature type="active site" description="Proton donor/acceptor" evidence="7">
    <location>
        <position position="327"/>
    </location>
</feature>
<comment type="pathway">
    <text evidence="1 7">Cell wall biogenesis; peptidoglycan biosynthesis.</text>
</comment>
<dbReference type="CDD" id="cd16913">
    <property type="entry name" value="YkuD_like"/>
    <property type="match status" value="1"/>
</dbReference>
<evidence type="ECO:0000313" key="12">
    <source>
        <dbReference type="Proteomes" id="UP001500620"/>
    </source>
</evidence>
<dbReference type="Gene3D" id="2.60.40.3710">
    <property type="match status" value="1"/>
</dbReference>
<feature type="compositionally biased region" description="Low complexity" evidence="8">
    <location>
        <begin position="400"/>
        <end position="425"/>
    </location>
</feature>
<keyword evidence="3 7" id="KW-0133">Cell shape</keyword>
<dbReference type="Gene3D" id="2.60.40.3780">
    <property type="match status" value="1"/>
</dbReference>
<evidence type="ECO:0000259" key="10">
    <source>
        <dbReference type="PROSITE" id="PS52029"/>
    </source>
</evidence>
<proteinExistence type="predicted"/>
<dbReference type="Pfam" id="PF03734">
    <property type="entry name" value="YkuD"/>
    <property type="match status" value="1"/>
</dbReference>
<feature type="signal peptide" evidence="9">
    <location>
        <begin position="1"/>
        <end position="23"/>
    </location>
</feature>
<gene>
    <name evidence="11" type="ORF">GCM10022255_017990</name>
</gene>
<dbReference type="PANTHER" id="PTHR30582">
    <property type="entry name" value="L,D-TRANSPEPTIDASE"/>
    <property type="match status" value="1"/>
</dbReference>
<evidence type="ECO:0000256" key="2">
    <source>
        <dbReference type="ARBA" id="ARBA00022679"/>
    </source>
</evidence>
<evidence type="ECO:0000256" key="8">
    <source>
        <dbReference type="SAM" id="MobiDB-lite"/>
    </source>
</evidence>
<protein>
    <submittedName>
        <fullName evidence="11">Ig-like domain-containing protein</fullName>
    </submittedName>
</protein>
<dbReference type="EMBL" id="BAABAT010000003">
    <property type="protein sequence ID" value="GAA4246503.1"/>
    <property type="molecule type" value="Genomic_DNA"/>
</dbReference>
<evidence type="ECO:0000256" key="1">
    <source>
        <dbReference type="ARBA" id="ARBA00004752"/>
    </source>
</evidence>
<dbReference type="InterPro" id="IPR050979">
    <property type="entry name" value="LD-transpeptidase"/>
</dbReference>
<evidence type="ECO:0000256" key="5">
    <source>
        <dbReference type="ARBA" id="ARBA00023315"/>
    </source>
</evidence>
<name>A0ABP8D3D5_9ACTN</name>
<dbReference type="PANTHER" id="PTHR30582:SF2">
    <property type="entry name" value="L,D-TRANSPEPTIDASE YCIB-RELATED"/>
    <property type="match status" value="1"/>
</dbReference>
<keyword evidence="5" id="KW-0012">Acyltransferase</keyword>
<feature type="domain" description="L,D-TPase catalytic" evidence="10">
    <location>
        <begin position="250"/>
        <end position="369"/>
    </location>
</feature>
<evidence type="ECO:0000313" key="11">
    <source>
        <dbReference type="EMBL" id="GAA4246503.1"/>
    </source>
</evidence>
<keyword evidence="9" id="KW-0732">Signal</keyword>
<feature type="region of interest" description="Disordered" evidence="8">
    <location>
        <begin position="32"/>
        <end position="51"/>
    </location>
</feature>
<reference evidence="12" key="1">
    <citation type="journal article" date="2019" name="Int. J. Syst. Evol. Microbiol.">
        <title>The Global Catalogue of Microorganisms (GCM) 10K type strain sequencing project: providing services to taxonomists for standard genome sequencing and annotation.</title>
        <authorList>
            <consortium name="The Broad Institute Genomics Platform"/>
            <consortium name="The Broad Institute Genome Sequencing Center for Infectious Disease"/>
            <person name="Wu L."/>
            <person name="Ma J."/>
        </authorList>
    </citation>
    <scope>NUCLEOTIDE SEQUENCE [LARGE SCALE GENOMIC DNA]</scope>
    <source>
        <strain evidence="12">JCM 17441</strain>
    </source>
</reference>
<feature type="active site" description="Nucleophile" evidence="7">
    <location>
        <position position="345"/>
    </location>
</feature>